<protein>
    <submittedName>
        <fullName evidence="2">3972_t:CDS:1</fullName>
    </submittedName>
</protein>
<feature type="region of interest" description="Disordered" evidence="1">
    <location>
        <begin position="1"/>
        <end position="28"/>
    </location>
</feature>
<feature type="non-terminal residue" evidence="2">
    <location>
        <position position="1"/>
    </location>
</feature>
<proteinExistence type="predicted"/>
<reference evidence="2" key="1">
    <citation type="submission" date="2021-06" db="EMBL/GenBank/DDBJ databases">
        <authorList>
            <person name="Kallberg Y."/>
            <person name="Tangrot J."/>
            <person name="Rosling A."/>
        </authorList>
    </citation>
    <scope>NUCLEOTIDE SEQUENCE</scope>
    <source>
        <strain evidence="2">UK204</strain>
    </source>
</reference>
<evidence type="ECO:0000313" key="3">
    <source>
        <dbReference type="Proteomes" id="UP000789570"/>
    </source>
</evidence>
<evidence type="ECO:0000256" key="1">
    <source>
        <dbReference type="SAM" id="MobiDB-lite"/>
    </source>
</evidence>
<accession>A0A9N9HUF4</accession>
<evidence type="ECO:0000313" key="2">
    <source>
        <dbReference type="EMBL" id="CAG8706953.1"/>
    </source>
</evidence>
<comment type="caution">
    <text evidence="2">The sequence shown here is derived from an EMBL/GenBank/DDBJ whole genome shotgun (WGS) entry which is preliminary data.</text>
</comment>
<name>A0A9N9HUF4_9GLOM</name>
<organism evidence="2 3">
    <name type="scientific">Funneliformis caledonium</name>
    <dbReference type="NCBI Taxonomy" id="1117310"/>
    <lineage>
        <taxon>Eukaryota</taxon>
        <taxon>Fungi</taxon>
        <taxon>Fungi incertae sedis</taxon>
        <taxon>Mucoromycota</taxon>
        <taxon>Glomeromycotina</taxon>
        <taxon>Glomeromycetes</taxon>
        <taxon>Glomerales</taxon>
        <taxon>Glomeraceae</taxon>
        <taxon>Funneliformis</taxon>
    </lineage>
</organism>
<dbReference type="Proteomes" id="UP000789570">
    <property type="component" value="Unassembled WGS sequence"/>
</dbReference>
<dbReference type="AlphaFoldDB" id="A0A9N9HUF4"/>
<feature type="compositionally biased region" description="Basic and acidic residues" evidence="1">
    <location>
        <begin position="1"/>
        <end position="19"/>
    </location>
</feature>
<keyword evidence="3" id="KW-1185">Reference proteome</keyword>
<gene>
    <name evidence="2" type="ORF">FCALED_LOCUS13743</name>
</gene>
<sequence>ESSETTELHQKRLARERQASLRKRKNINDKNCLPETQLLTRQEESESPKICQKRLAKERQANLKKK</sequence>
<dbReference type="EMBL" id="CAJVPQ010008452">
    <property type="protein sequence ID" value="CAG8706953.1"/>
    <property type="molecule type" value="Genomic_DNA"/>
</dbReference>